<proteinExistence type="predicted"/>
<evidence type="ECO:0000313" key="1">
    <source>
        <dbReference type="EMBL" id="KIK81606.1"/>
    </source>
</evidence>
<name>A0A0D0DBW4_9AGAM</name>
<accession>A0A0D0DBW4</accession>
<organism evidence="1 2">
    <name type="scientific">Paxillus rubicundulus Ve08.2h10</name>
    <dbReference type="NCBI Taxonomy" id="930991"/>
    <lineage>
        <taxon>Eukaryota</taxon>
        <taxon>Fungi</taxon>
        <taxon>Dikarya</taxon>
        <taxon>Basidiomycota</taxon>
        <taxon>Agaricomycotina</taxon>
        <taxon>Agaricomycetes</taxon>
        <taxon>Agaricomycetidae</taxon>
        <taxon>Boletales</taxon>
        <taxon>Paxilineae</taxon>
        <taxon>Paxillaceae</taxon>
        <taxon>Paxillus</taxon>
    </lineage>
</organism>
<evidence type="ECO:0000313" key="2">
    <source>
        <dbReference type="Proteomes" id="UP000054538"/>
    </source>
</evidence>
<dbReference type="Proteomes" id="UP000054538">
    <property type="component" value="Unassembled WGS sequence"/>
</dbReference>
<reference evidence="2" key="2">
    <citation type="submission" date="2015-01" db="EMBL/GenBank/DDBJ databases">
        <title>Evolutionary Origins and Diversification of the Mycorrhizal Mutualists.</title>
        <authorList>
            <consortium name="DOE Joint Genome Institute"/>
            <consortium name="Mycorrhizal Genomics Consortium"/>
            <person name="Kohler A."/>
            <person name="Kuo A."/>
            <person name="Nagy L.G."/>
            <person name="Floudas D."/>
            <person name="Copeland A."/>
            <person name="Barry K.W."/>
            <person name="Cichocki N."/>
            <person name="Veneault-Fourrey C."/>
            <person name="LaButti K."/>
            <person name="Lindquist E.A."/>
            <person name="Lipzen A."/>
            <person name="Lundell T."/>
            <person name="Morin E."/>
            <person name="Murat C."/>
            <person name="Riley R."/>
            <person name="Ohm R."/>
            <person name="Sun H."/>
            <person name="Tunlid A."/>
            <person name="Henrissat B."/>
            <person name="Grigoriev I.V."/>
            <person name="Hibbett D.S."/>
            <person name="Martin F."/>
        </authorList>
    </citation>
    <scope>NUCLEOTIDE SEQUENCE [LARGE SCALE GENOMIC DNA]</scope>
    <source>
        <strain evidence="2">Ve08.2h10</strain>
    </source>
</reference>
<dbReference type="InParanoid" id="A0A0D0DBW4"/>
<keyword evidence="2" id="KW-1185">Reference proteome</keyword>
<protein>
    <submittedName>
        <fullName evidence="1">Uncharacterized protein</fullName>
    </submittedName>
</protein>
<dbReference type="STRING" id="930991.A0A0D0DBW4"/>
<dbReference type="OrthoDB" id="3235114at2759"/>
<dbReference type="AlphaFoldDB" id="A0A0D0DBW4"/>
<dbReference type="EMBL" id="KN825765">
    <property type="protein sequence ID" value="KIK81606.1"/>
    <property type="molecule type" value="Genomic_DNA"/>
</dbReference>
<dbReference type="HOGENOM" id="CLU_2250944_0_0_1"/>
<gene>
    <name evidence="1" type="ORF">PAXRUDRAFT_155706</name>
</gene>
<sequence length="104" mass="12097">MKLKSLPDDALPQDEPLREWVGYDGCRKYQEEYLNEELRLESRGSAALKPCSCDNNNIREHLFHCVDCFGVEMLCQSCCMAAHRWLPLHRIKVSSCNFEMKVCL</sequence>
<reference evidence="1 2" key="1">
    <citation type="submission" date="2014-04" db="EMBL/GenBank/DDBJ databases">
        <authorList>
            <consortium name="DOE Joint Genome Institute"/>
            <person name="Kuo A."/>
            <person name="Kohler A."/>
            <person name="Jargeat P."/>
            <person name="Nagy L.G."/>
            <person name="Floudas D."/>
            <person name="Copeland A."/>
            <person name="Barry K.W."/>
            <person name="Cichocki N."/>
            <person name="Veneault-Fourrey C."/>
            <person name="LaButti K."/>
            <person name="Lindquist E.A."/>
            <person name="Lipzen A."/>
            <person name="Lundell T."/>
            <person name="Morin E."/>
            <person name="Murat C."/>
            <person name="Sun H."/>
            <person name="Tunlid A."/>
            <person name="Henrissat B."/>
            <person name="Grigoriev I.V."/>
            <person name="Hibbett D.S."/>
            <person name="Martin F."/>
            <person name="Nordberg H.P."/>
            <person name="Cantor M.N."/>
            <person name="Hua S.X."/>
        </authorList>
    </citation>
    <scope>NUCLEOTIDE SEQUENCE [LARGE SCALE GENOMIC DNA]</scope>
    <source>
        <strain evidence="1 2">Ve08.2h10</strain>
    </source>
</reference>